<evidence type="ECO:0000259" key="2">
    <source>
        <dbReference type="Pfam" id="PF26638"/>
    </source>
</evidence>
<dbReference type="VEuPathDB" id="FungiDB:RhiirFUN_013989"/>
<dbReference type="AlphaFoldDB" id="A0A2N1M3Z9"/>
<gene>
    <name evidence="3" type="ORF">RhiirC2_800149</name>
</gene>
<sequence length="465" mass="54209">MSFYRRGCVQHQKYIDFFQNVKKRNGTTIVSPNNRISHATRLFDAWASSTTKHVYSNRLGISYDIRYVANIPKNLDKYNDRCMYRKRFDNFNTVHSDTSSLSIRQKKRFERACRSVFADRSCDRISRPARNLDDQLGRARKHRFLFLPSQTIFKPIQHVKYQNNAQRFDQNHYPFPIPQINFADVNPTDPTIDLVANVPIPDNTDLLLDQVPLIQETAVIIPEDTPEEVVNARFDPLDESVPDDPISECITIEHDLENITINNTPSEGGSTWHDTFNILIPNDLLPYIAEPVYKARNNGSIHDPGSTQWFKAIRSRKAAADAKANEQLRIDKLAEKARYWGTSTNSVDYREGLVDDLTNYQNHYHEYMSISHRDSNIDTNENDSKKKRNKHKKKSRFPSDYYSFMDARTYAPFYRYKGNTSDDTRILELRPKKRPTNLFPVQDRQTELIKKLKRDTSSLATNKDQ</sequence>
<dbReference type="Proteomes" id="UP000233469">
    <property type="component" value="Unassembled WGS sequence"/>
</dbReference>
<dbReference type="EMBL" id="LLXL01005728">
    <property type="protein sequence ID" value="PKK56382.1"/>
    <property type="molecule type" value="Genomic_DNA"/>
</dbReference>
<organism evidence="3 4">
    <name type="scientific">Rhizophagus irregularis</name>
    <dbReference type="NCBI Taxonomy" id="588596"/>
    <lineage>
        <taxon>Eukaryota</taxon>
        <taxon>Fungi</taxon>
        <taxon>Fungi incertae sedis</taxon>
        <taxon>Mucoromycota</taxon>
        <taxon>Glomeromycotina</taxon>
        <taxon>Glomeromycetes</taxon>
        <taxon>Glomerales</taxon>
        <taxon>Glomeraceae</taxon>
        <taxon>Rhizophagus</taxon>
    </lineage>
</organism>
<dbReference type="VEuPathDB" id="FungiDB:FUN_022618"/>
<dbReference type="Pfam" id="PF26638">
    <property type="entry name" value="DUF8211"/>
    <property type="match status" value="1"/>
</dbReference>
<evidence type="ECO:0000313" key="3">
    <source>
        <dbReference type="EMBL" id="PKK56382.1"/>
    </source>
</evidence>
<dbReference type="VEuPathDB" id="FungiDB:RhiirA1_467516"/>
<dbReference type="InterPro" id="IPR058524">
    <property type="entry name" value="DUF8211"/>
</dbReference>
<feature type="compositionally biased region" description="Basic residues" evidence="1">
    <location>
        <begin position="385"/>
        <end position="395"/>
    </location>
</feature>
<evidence type="ECO:0000256" key="1">
    <source>
        <dbReference type="SAM" id="MobiDB-lite"/>
    </source>
</evidence>
<accession>A0A2N1M3Z9</accession>
<reference evidence="3 4" key="2">
    <citation type="submission" date="2017-10" db="EMBL/GenBank/DDBJ databases">
        <title>Extensive intraspecific genome diversity in a model arbuscular mycorrhizal fungus.</title>
        <authorList>
            <person name="Chen E.C.H."/>
            <person name="Morin E."/>
            <person name="Baudet D."/>
            <person name="Noel J."/>
            <person name="Ndikumana S."/>
            <person name="Charron P."/>
            <person name="St-Onge C."/>
            <person name="Giorgi J."/>
            <person name="Grigoriev I.V."/>
            <person name="Roux C."/>
            <person name="Martin F.M."/>
            <person name="Corradi N."/>
        </authorList>
    </citation>
    <scope>NUCLEOTIDE SEQUENCE [LARGE SCALE GENOMIC DNA]</scope>
    <source>
        <strain evidence="3 4">C2</strain>
    </source>
</reference>
<feature type="region of interest" description="Disordered" evidence="1">
    <location>
        <begin position="371"/>
        <end position="395"/>
    </location>
</feature>
<proteinExistence type="predicted"/>
<feature type="domain" description="DUF8211" evidence="2">
    <location>
        <begin position="38"/>
        <end position="177"/>
    </location>
</feature>
<name>A0A2N1M3Z9_9GLOM</name>
<evidence type="ECO:0000313" key="4">
    <source>
        <dbReference type="Proteomes" id="UP000233469"/>
    </source>
</evidence>
<comment type="caution">
    <text evidence="3">The sequence shown here is derived from an EMBL/GenBank/DDBJ whole genome shotgun (WGS) entry which is preliminary data.</text>
</comment>
<protein>
    <recommendedName>
        <fullName evidence="2">DUF8211 domain-containing protein</fullName>
    </recommendedName>
</protein>
<reference evidence="3 4" key="1">
    <citation type="submission" date="2016-04" db="EMBL/GenBank/DDBJ databases">
        <title>Genome analyses suggest a sexual origin of heterokaryosis in a supposedly ancient asexual fungus.</title>
        <authorList>
            <person name="Ropars J."/>
            <person name="Sedzielewska K."/>
            <person name="Noel J."/>
            <person name="Charron P."/>
            <person name="Farinelli L."/>
            <person name="Marton T."/>
            <person name="Kruger M."/>
            <person name="Pelin A."/>
            <person name="Brachmann A."/>
            <person name="Corradi N."/>
        </authorList>
    </citation>
    <scope>NUCLEOTIDE SEQUENCE [LARGE SCALE GENOMIC DNA]</scope>
    <source>
        <strain evidence="3 4">C2</strain>
    </source>
</reference>